<dbReference type="PANTHER" id="PTHR30543:SF21">
    <property type="entry name" value="NAD(P)H-DEPENDENT FMN REDUCTASE LOT6"/>
    <property type="match status" value="1"/>
</dbReference>
<dbReference type="SUPFAM" id="SSF52218">
    <property type="entry name" value="Flavoproteins"/>
    <property type="match status" value="1"/>
</dbReference>
<accession>A0ABS2HIX7</accession>
<keyword evidence="2" id="KW-0285">Flavoprotein</keyword>
<dbReference type="PANTHER" id="PTHR30543">
    <property type="entry name" value="CHROMATE REDUCTASE"/>
    <property type="match status" value="1"/>
</dbReference>
<sequence>MNILAFGASNSTQSINKTVALYAANQVHNSQITLVDLADYDLPLYSIDRENSHGIPEKAQQLFTMIGRSDAVVISYAEHNGSYTAAYKNVFDWMSRIDQKVFQDKSMVLFATSPGPGGAQNVLASAVQSAPYFGGNVLASLSIPSFFDNFSQGTPVSQKVRDDIQFTMAPLLDVSLA</sequence>
<dbReference type="Pfam" id="PF03358">
    <property type="entry name" value="FMN_red"/>
    <property type="match status" value="1"/>
</dbReference>
<comment type="caution">
    <text evidence="4">The sequence shown here is derived from an EMBL/GenBank/DDBJ whole genome shotgun (WGS) entry which is preliminary data.</text>
</comment>
<dbReference type="InterPro" id="IPR029039">
    <property type="entry name" value="Flavoprotein-like_sf"/>
</dbReference>
<organism evidence="4 5">
    <name type="scientific">Vibrio ulleungensis</name>
    <dbReference type="NCBI Taxonomy" id="2807619"/>
    <lineage>
        <taxon>Bacteria</taxon>
        <taxon>Pseudomonadati</taxon>
        <taxon>Pseudomonadota</taxon>
        <taxon>Gammaproteobacteria</taxon>
        <taxon>Vibrionales</taxon>
        <taxon>Vibrionaceae</taxon>
        <taxon>Vibrio</taxon>
    </lineage>
</organism>
<proteinExistence type="predicted"/>
<dbReference type="InterPro" id="IPR005025">
    <property type="entry name" value="FMN_Rdtase-like_dom"/>
</dbReference>
<evidence type="ECO:0000256" key="1">
    <source>
        <dbReference type="ARBA" id="ARBA00001917"/>
    </source>
</evidence>
<gene>
    <name evidence="4" type="ORF">JQC93_06855</name>
</gene>
<evidence type="ECO:0000259" key="3">
    <source>
        <dbReference type="Pfam" id="PF03358"/>
    </source>
</evidence>
<keyword evidence="5" id="KW-1185">Reference proteome</keyword>
<evidence type="ECO:0000313" key="4">
    <source>
        <dbReference type="EMBL" id="MBM7036128.1"/>
    </source>
</evidence>
<dbReference type="EMBL" id="JAFEUM010000002">
    <property type="protein sequence ID" value="MBM7036128.1"/>
    <property type="molecule type" value="Genomic_DNA"/>
</dbReference>
<dbReference type="Gene3D" id="3.40.50.360">
    <property type="match status" value="1"/>
</dbReference>
<feature type="domain" description="NADPH-dependent FMN reductase-like" evidence="3">
    <location>
        <begin position="1"/>
        <end position="140"/>
    </location>
</feature>
<keyword evidence="2" id="KW-0288">FMN</keyword>
<evidence type="ECO:0000313" key="5">
    <source>
        <dbReference type="Proteomes" id="UP000809621"/>
    </source>
</evidence>
<dbReference type="InterPro" id="IPR050712">
    <property type="entry name" value="NAD(P)H-dep_reductase"/>
</dbReference>
<dbReference type="RefSeq" id="WP_205157727.1">
    <property type="nucleotide sequence ID" value="NZ_JAFEUM010000002.1"/>
</dbReference>
<protein>
    <submittedName>
        <fullName evidence="4">NAD(P)H-dependent oxidoreductase</fullName>
    </submittedName>
</protein>
<dbReference type="Proteomes" id="UP000809621">
    <property type="component" value="Unassembled WGS sequence"/>
</dbReference>
<comment type="cofactor">
    <cofactor evidence="1">
        <name>FMN</name>
        <dbReference type="ChEBI" id="CHEBI:58210"/>
    </cofactor>
</comment>
<evidence type="ECO:0000256" key="2">
    <source>
        <dbReference type="ARBA" id="ARBA00022643"/>
    </source>
</evidence>
<reference evidence="4 5" key="1">
    <citation type="submission" date="2021-02" db="EMBL/GenBank/DDBJ databases">
        <authorList>
            <person name="Park J.-S."/>
        </authorList>
    </citation>
    <scope>NUCLEOTIDE SEQUENCE [LARGE SCALE GENOMIC DNA]</scope>
    <source>
        <strain evidence="4 5">188UL20-2</strain>
    </source>
</reference>
<name>A0ABS2HIX7_9VIBR</name>